<accession>A0A401IS06</accession>
<keyword evidence="1" id="KW-0472">Membrane</keyword>
<feature type="transmembrane region" description="Helical" evidence="1">
    <location>
        <begin position="145"/>
        <end position="174"/>
    </location>
</feature>
<sequence>MLKENKNSLRAIILTGLFAAIIYIGIWVLRIPIPAMIGRPFIHFGNTLTAVAILFLGCRNGMLAGIIGLGGFDILNGYAATSWLTMLEVVVVALVITGVFKLLGSKDSSRNIIIIAVVAGVTKIFTTYCVSIVEALMAGSVLKAALVASFLSLPATVVNSVSTAILTPILYYFVKKVYLSLRKNPSRTI</sequence>
<dbReference type="InterPro" id="IPR009825">
    <property type="entry name" value="ECF_substrate-spec-like"/>
</dbReference>
<comment type="caution">
    <text evidence="2">The sequence shown here is derived from an EMBL/GenBank/DDBJ whole genome shotgun (WGS) entry which is preliminary data.</text>
</comment>
<dbReference type="GO" id="GO:0016020">
    <property type="term" value="C:membrane"/>
    <property type="evidence" value="ECO:0007669"/>
    <property type="project" value="InterPro"/>
</dbReference>
<keyword evidence="1" id="KW-1133">Transmembrane helix</keyword>
<dbReference type="EMBL" id="BFFP01000008">
    <property type="protein sequence ID" value="GBG94297.1"/>
    <property type="molecule type" value="Genomic_DNA"/>
</dbReference>
<dbReference type="AlphaFoldDB" id="A0A401IS06"/>
<feature type="transmembrane region" description="Helical" evidence="1">
    <location>
        <begin position="112"/>
        <end position="133"/>
    </location>
</feature>
<dbReference type="Gene3D" id="1.10.1760.20">
    <property type="match status" value="1"/>
</dbReference>
<evidence type="ECO:0000256" key="1">
    <source>
        <dbReference type="SAM" id="Phobius"/>
    </source>
</evidence>
<name>A0A401IS06_9LACO</name>
<keyword evidence="1" id="KW-0812">Transmembrane</keyword>
<dbReference type="OrthoDB" id="2988652at2"/>
<dbReference type="Pfam" id="PF07155">
    <property type="entry name" value="ECF-ribofla_trS"/>
    <property type="match status" value="1"/>
</dbReference>
<feature type="transmembrane region" description="Helical" evidence="1">
    <location>
        <begin position="12"/>
        <end position="29"/>
    </location>
</feature>
<feature type="transmembrane region" description="Helical" evidence="1">
    <location>
        <begin position="78"/>
        <end position="100"/>
    </location>
</feature>
<evidence type="ECO:0000313" key="3">
    <source>
        <dbReference type="Proteomes" id="UP000286848"/>
    </source>
</evidence>
<evidence type="ECO:0000313" key="2">
    <source>
        <dbReference type="EMBL" id="GBG94297.1"/>
    </source>
</evidence>
<protein>
    <submittedName>
        <fullName evidence="2">Membrane protein</fullName>
    </submittedName>
</protein>
<reference evidence="2 3" key="1">
    <citation type="journal article" date="2019" name="Int. J. Syst. Evol. Microbiol.">
        <title>Lactobacillus salitolerans sp. nov., a novel lactic acid bacterium isolated from spent mushroom substrates.</title>
        <authorList>
            <person name="Tohno M."/>
            <person name="Tanizawa Y."/>
            <person name="Kojima Y."/>
            <person name="Sakamoto M."/>
            <person name="Nakamura Y."/>
            <person name="Ohkuma M."/>
            <person name="Kobayashi H."/>
        </authorList>
    </citation>
    <scope>NUCLEOTIDE SEQUENCE [LARGE SCALE GENOMIC DNA]</scope>
    <source>
        <strain evidence="2 3">YK43</strain>
    </source>
</reference>
<dbReference type="RefSeq" id="WP_124975565.1">
    <property type="nucleotide sequence ID" value="NZ_BFFP01000008.1"/>
</dbReference>
<dbReference type="Proteomes" id="UP000286848">
    <property type="component" value="Unassembled WGS sequence"/>
</dbReference>
<feature type="transmembrane region" description="Helical" evidence="1">
    <location>
        <begin position="50"/>
        <end position="72"/>
    </location>
</feature>
<gene>
    <name evidence="2" type="ORF">LFYK43_07560</name>
</gene>
<organism evidence="2 3">
    <name type="scientific">Ligilactobacillus salitolerans</name>
    <dbReference type="NCBI Taxonomy" id="1808352"/>
    <lineage>
        <taxon>Bacteria</taxon>
        <taxon>Bacillati</taxon>
        <taxon>Bacillota</taxon>
        <taxon>Bacilli</taxon>
        <taxon>Lactobacillales</taxon>
        <taxon>Lactobacillaceae</taxon>
        <taxon>Ligilactobacillus</taxon>
    </lineage>
</organism>
<proteinExistence type="predicted"/>
<keyword evidence="3" id="KW-1185">Reference proteome</keyword>